<dbReference type="InterPro" id="IPR003593">
    <property type="entry name" value="AAA+_ATPase"/>
</dbReference>
<dbReference type="InterPro" id="IPR003583">
    <property type="entry name" value="Hlx-hairpin-Hlx_DNA-bd_motif"/>
</dbReference>
<feature type="domain" description="AAA+ ATPase" evidence="5">
    <location>
        <begin position="347"/>
        <end position="680"/>
    </location>
</feature>
<sequence length="770" mass="85050">MPAPTQNDQSITGVLERIIYFNEENAYCVAELQVTDSVRPVTVLGALPGVQCGETLQLSGQWTRHPQHGDQFKIAQFKSQLPASVHGIRKYLGSGLIHGIGKSYAKKIVDHFGADTLKIISEDSGRLHEIPGIGKQRAKSIKVAWDEQSAVRDVMMFLQTYGVTPSQCVRLVKKYGSGAKRILQDEPYRLAQDIERIGFKTADKIALNLGFPTNSKERIDAGVLHTMRQLEDEGHTLGTENMLLEQATQLLSLDPKLIQTRIHALDQAGSLFSIHAYDQNQESLGPAYQLPTTASAEKRIADAIARIAHTASMLPEIKIDAAVDWAQSRAGFRFAEQQTVALRNTLAAKVSIITGGPGTGKTTILRAVVDILKAKRARIQLASPTGRAAQRLAEASGTAASTIHRLLKYDAATRSFTHNEDNPLPCDFLILDETSMLDTRLAASLVQAIPSGAHLLLVGDADQLPSVGAGNILGDLMAAPPAKVTRLNIIYRQGKESGIVTTAHAILQGETHPGMTYRSLRNLDPSQDFTFIEAEQPEQCIQAIKYLAKEYIPKTHNIDPIRDLQVMSPMHRGSGGITVLNTELQEVLNPRRKAESRLRSDPDYTPATQTHFREKTRKPLPVEIEYGSSIFRIGDKVIQTRNNYDKNVFNGDTGIICSIAADRSGLSIEFDQRIEYTKGELSEIQHAYTISIHKSQGSEYPVVVIPLLKQHFLLLQRNLVYTAITRARRKVYIVGSLDAYAMAVKNNEQQVRRTHLQTRLRMACQANGDS</sequence>
<dbReference type="SMART" id="SM00382">
    <property type="entry name" value="AAA"/>
    <property type="match status" value="1"/>
</dbReference>
<dbReference type="InterPro" id="IPR027417">
    <property type="entry name" value="P-loop_NTPase"/>
</dbReference>
<dbReference type="SUPFAM" id="SSF47781">
    <property type="entry name" value="RuvA domain 2-like"/>
    <property type="match status" value="1"/>
</dbReference>
<evidence type="ECO:0000313" key="6">
    <source>
        <dbReference type="EMBL" id="MDQ8194459.1"/>
    </source>
</evidence>
<dbReference type="InterPro" id="IPR006345">
    <property type="entry name" value="RecD2"/>
</dbReference>
<dbReference type="PANTHER" id="PTHR43788">
    <property type="entry name" value="DNA2/NAM7 HELICASE FAMILY MEMBER"/>
    <property type="match status" value="1"/>
</dbReference>
<dbReference type="InterPro" id="IPR050534">
    <property type="entry name" value="Coronavir_polyprotein_1ab"/>
</dbReference>
<dbReference type="PANTHER" id="PTHR43788:SF6">
    <property type="entry name" value="DNA HELICASE B"/>
    <property type="match status" value="1"/>
</dbReference>
<comment type="caution">
    <text evidence="6">The sequence shown here is derived from an EMBL/GenBank/DDBJ whole genome shotgun (WGS) entry which is preliminary data.</text>
</comment>
<dbReference type="Pfam" id="PF18335">
    <property type="entry name" value="SH3_13"/>
    <property type="match status" value="1"/>
</dbReference>
<dbReference type="Pfam" id="PF13245">
    <property type="entry name" value="AAA_19"/>
    <property type="match status" value="1"/>
</dbReference>
<dbReference type="Proteomes" id="UP001243717">
    <property type="component" value="Unassembled WGS sequence"/>
</dbReference>
<dbReference type="InterPro" id="IPR041451">
    <property type="entry name" value="RecD2_SH13"/>
</dbReference>
<proteinExistence type="inferred from homology"/>
<dbReference type="Pfam" id="PF13538">
    <property type="entry name" value="UvrD_C_2"/>
    <property type="match status" value="1"/>
</dbReference>
<dbReference type="SUPFAM" id="SSF52540">
    <property type="entry name" value="P-loop containing nucleoside triphosphate hydrolases"/>
    <property type="match status" value="2"/>
</dbReference>
<feature type="domain" description="Helix-hairpin-helix DNA-binding motif class 1" evidence="4">
    <location>
        <begin position="189"/>
        <end position="208"/>
    </location>
</feature>
<evidence type="ECO:0000256" key="2">
    <source>
        <dbReference type="ARBA" id="ARBA00022840"/>
    </source>
</evidence>
<name>A0ABU1AI94_9BACT</name>
<dbReference type="Gene3D" id="1.10.10.2220">
    <property type="match status" value="1"/>
</dbReference>
<evidence type="ECO:0000256" key="1">
    <source>
        <dbReference type="ARBA" id="ARBA00022741"/>
    </source>
</evidence>
<dbReference type="CDD" id="cd18809">
    <property type="entry name" value="SF1_C_RecD"/>
    <property type="match status" value="1"/>
</dbReference>
<dbReference type="Pfam" id="PF23139">
    <property type="entry name" value="OB_YrrC"/>
    <property type="match status" value="1"/>
</dbReference>
<gene>
    <name evidence="6" type="ORF">QEH59_08475</name>
</gene>
<keyword evidence="1" id="KW-0547">Nucleotide-binding</keyword>
<keyword evidence="2" id="KW-0067">ATP-binding</keyword>
<dbReference type="CDD" id="cd17933">
    <property type="entry name" value="DEXSc_RecD-like"/>
    <property type="match status" value="1"/>
</dbReference>
<dbReference type="Pfam" id="PF14520">
    <property type="entry name" value="HHH_5"/>
    <property type="match status" value="1"/>
</dbReference>
<dbReference type="SMART" id="SM00278">
    <property type="entry name" value="HhH1"/>
    <property type="match status" value="2"/>
</dbReference>
<dbReference type="Gene3D" id="3.40.50.300">
    <property type="entry name" value="P-loop containing nucleotide triphosphate hydrolases"/>
    <property type="match status" value="2"/>
</dbReference>
<dbReference type="RefSeq" id="WP_308984934.1">
    <property type="nucleotide sequence ID" value="NZ_JARXIC010000011.1"/>
</dbReference>
<evidence type="ECO:0000259" key="5">
    <source>
        <dbReference type="SMART" id="SM00382"/>
    </source>
</evidence>
<dbReference type="HAMAP" id="MF_01488">
    <property type="entry name" value="RecD2"/>
    <property type="match status" value="1"/>
</dbReference>
<evidence type="ECO:0000313" key="7">
    <source>
        <dbReference type="Proteomes" id="UP001243717"/>
    </source>
</evidence>
<dbReference type="InterPro" id="IPR010994">
    <property type="entry name" value="RuvA_2-like"/>
</dbReference>
<keyword evidence="7" id="KW-1185">Reference proteome</keyword>
<feature type="domain" description="Helix-hairpin-helix DNA-binding motif class 1" evidence="4">
    <location>
        <begin position="125"/>
        <end position="144"/>
    </location>
</feature>
<feature type="region of interest" description="Disordered" evidence="3">
    <location>
        <begin position="592"/>
        <end position="611"/>
    </location>
</feature>
<dbReference type="InterPro" id="IPR055446">
    <property type="entry name" value="RecD2_N_OB"/>
</dbReference>
<evidence type="ECO:0000259" key="4">
    <source>
        <dbReference type="SMART" id="SM00278"/>
    </source>
</evidence>
<dbReference type="Gene3D" id="1.10.150.20">
    <property type="entry name" value="5' to 3' exonuclease, C-terminal subdomain"/>
    <property type="match status" value="1"/>
</dbReference>
<reference evidence="6 7" key="1">
    <citation type="submission" date="2023-04" db="EMBL/GenBank/DDBJ databases">
        <title>A novel bacteria isolated from coastal sediment.</title>
        <authorList>
            <person name="Liu X.-J."/>
            <person name="Du Z.-J."/>
        </authorList>
    </citation>
    <scope>NUCLEOTIDE SEQUENCE [LARGE SCALE GENOMIC DNA]</scope>
    <source>
        <strain evidence="6 7">SDUM461004</strain>
    </source>
</reference>
<protein>
    <submittedName>
        <fullName evidence="6">AAA family ATPase</fullName>
    </submittedName>
</protein>
<dbReference type="Gene3D" id="2.30.30.940">
    <property type="match status" value="1"/>
</dbReference>
<evidence type="ECO:0000256" key="3">
    <source>
        <dbReference type="SAM" id="MobiDB-lite"/>
    </source>
</evidence>
<feature type="compositionally biased region" description="Basic and acidic residues" evidence="3">
    <location>
        <begin position="592"/>
        <end position="602"/>
    </location>
</feature>
<dbReference type="EMBL" id="JARXIC010000011">
    <property type="protein sequence ID" value="MDQ8194459.1"/>
    <property type="molecule type" value="Genomic_DNA"/>
</dbReference>
<dbReference type="InterPro" id="IPR029493">
    <property type="entry name" value="RecD2-like_HHH"/>
</dbReference>
<organism evidence="6 7">
    <name type="scientific">Thalassobacterium sedimentorum</name>
    <dbReference type="NCBI Taxonomy" id="3041258"/>
    <lineage>
        <taxon>Bacteria</taxon>
        <taxon>Pseudomonadati</taxon>
        <taxon>Verrucomicrobiota</taxon>
        <taxon>Opitutia</taxon>
        <taxon>Puniceicoccales</taxon>
        <taxon>Coraliomargaritaceae</taxon>
        <taxon>Thalassobacterium</taxon>
    </lineage>
</organism>
<dbReference type="InterPro" id="IPR027785">
    <property type="entry name" value="UvrD-like_helicase_C"/>
</dbReference>
<dbReference type="Pfam" id="PF14490">
    <property type="entry name" value="HHH_RecD2"/>
    <property type="match status" value="1"/>
</dbReference>
<accession>A0ABU1AI94</accession>